<dbReference type="PROSITE" id="PS00086">
    <property type="entry name" value="CYTOCHROME_P450"/>
    <property type="match status" value="1"/>
</dbReference>
<dbReference type="InterPro" id="IPR001128">
    <property type="entry name" value="Cyt_P450"/>
</dbReference>
<dbReference type="PANTHER" id="PTHR24305:SF166">
    <property type="entry name" value="CYTOCHROME P450 12A4, MITOCHONDRIAL-RELATED"/>
    <property type="match status" value="1"/>
</dbReference>
<sequence length="472" mass="54290">MVWSADPQVISQLFEQTSIAKMPADLTQVYNIYGPNIGSSEGESWKKHRRVVTTGFNPSINAITWKESIHQTTTLIDRWLEEGSPIRSMREWTCRLALHVITLAFFSRRLGWNDYTDDHIPPPPGRKLSFEESIHTVISRLGLLFLTPKILLYTLPFKSYREARLAYSEWKIYMVELRDQALARLDEIQAKPTRNLLESIVAAGSAGRAKSESQTLPKETIIPNIFFTIFAGHETTGNTTAFMLLLLAIYPDVQRRLQKQLDNQLRGRTRKQWTIEEDYPALIRGYMGAVMNESMRVYNVVAWQARRTATDMPIIDSKGNNFVIPRNTLCFLGISAMLRDPNRWPEVKLSEERKRELHHSPAMNFDPSRWLEEDGLTSRQEQDNFLPFGTGPRVCPGKALALIEMTAMLAALFKDHSLELVVDEQRLEACDGDAERAWNETRDESIRMLIDDIDTNTNIRLRKDLPVRVVQR</sequence>
<evidence type="ECO:0000313" key="9">
    <source>
        <dbReference type="Proteomes" id="UP000030663"/>
    </source>
</evidence>
<evidence type="ECO:0000256" key="2">
    <source>
        <dbReference type="ARBA" id="ARBA00010617"/>
    </source>
</evidence>
<evidence type="ECO:0000256" key="6">
    <source>
        <dbReference type="PIRSR" id="PIRSR602401-1"/>
    </source>
</evidence>
<dbReference type="HOGENOM" id="CLU_001570_25_2_1"/>
<comment type="cofactor">
    <cofactor evidence="1 6">
        <name>heme</name>
        <dbReference type="ChEBI" id="CHEBI:30413"/>
    </cofactor>
</comment>
<dbReference type="GO" id="GO:0005506">
    <property type="term" value="F:iron ion binding"/>
    <property type="evidence" value="ECO:0007669"/>
    <property type="project" value="InterPro"/>
</dbReference>
<reference evidence="8 9" key="1">
    <citation type="submission" date="2011-11" db="EMBL/GenBank/DDBJ databases">
        <title>The Genome Sequence of Fusarium oxysporum PHW815.</title>
        <authorList>
            <consortium name="The Broad Institute Genome Sequencing Platform"/>
            <person name="Ma L.-J."/>
            <person name="Gale L.R."/>
            <person name="Schwartz D.C."/>
            <person name="Zhou S."/>
            <person name="Corby-Kistler H."/>
            <person name="Young S.K."/>
            <person name="Zeng Q."/>
            <person name="Gargeya S."/>
            <person name="Fitzgerald M."/>
            <person name="Haas B."/>
            <person name="Abouelleil A."/>
            <person name="Alvarado L."/>
            <person name="Arachchi H.M."/>
            <person name="Berlin A."/>
            <person name="Brown A."/>
            <person name="Chapman S.B."/>
            <person name="Chen Z."/>
            <person name="Dunbar C."/>
            <person name="Freedman E."/>
            <person name="Gearin G."/>
            <person name="Goldberg J."/>
            <person name="Griggs A."/>
            <person name="Gujja S."/>
            <person name="Heiman D."/>
            <person name="Howarth C."/>
            <person name="Larson L."/>
            <person name="Lui A."/>
            <person name="MacDonald P.J.P."/>
            <person name="Montmayeur A."/>
            <person name="Murphy C."/>
            <person name="Neiman D."/>
            <person name="Pearson M."/>
            <person name="Priest M."/>
            <person name="Roberts A."/>
            <person name="Saif S."/>
            <person name="Shea T."/>
            <person name="Shenoy N."/>
            <person name="Sisk P."/>
            <person name="Stolte C."/>
            <person name="Sykes S."/>
            <person name="Wortman J."/>
            <person name="Nusbaum C."/>
            <person name="Birren B."/>
        </authorList>
    </citation>
    <scope>NUCLEOTIDE SEQUENCE [LARGE SCALE GENOMIC DNA]</scope>
    <source>
        <strain evidence="8 9">54005</strain>
    </source>
</reference>
<dbReference type="PRINTS" id="PR00385">
    <property type="entry name" value="P450"/>
</dbReference>
<dbReference type="Pfam" id="PF00067">
    <property type="entry name" value="p450"/>
    <property type="match status" value="1"/>
</dbReference>
<keyword evidence="9" id="KW-1185">Reference proteome</keyword>
<dbReference type="InterPro" id="IPR036396">
    <property type="entry name" value="Cyt_P450_sf"/>
</dbReference>
<dbReference type="GO" id="GO:0020037">
    <property type="term" value="F:heme binding"/>
    <property type="evidence" value="ECO:0007669"/>
    <property type="project" value="InterPro"/>
</dbReference>
<gene>
    <name evidence="8" type="ORF">FOQG_14764</name>
</gene>
<dbReference type="InterPro" id="IPR050121">
    <property type="entry name" value="Cytochrome_P450_monoxygenase"/>
</dbReference>
<evidence type="ECO:0000313" key="8">
    <source>
        <dbReference type="EMBL" id="EXK80716.1"/>
    </source>
</evidence>
<keyword evidence="7" id="KW-0560">Oxidoreductase</keyword>
<dbReference type="Gene3D" id="1.10.630.10">
    <property type="entry name" value="Cytochrome P450"/>
    <property type="match status" value="1"/>
</dbReference>
<comment type="similarity">
    <text evidence="2 7">Belongs to the cytochrome P450 family.</text>
</comment>
<dbReference type="GO" id="GO:0016705">
    <property type="term" value="F:oxidoreductase activity, acting on paired donors, with incorporation or reduction of molecular oxygen"/>
    <property type="evidence" value="ECO:0007669"/>
    <property type="project" value="InterPro"/>
</dbReference>
<dbReference type="EMBL" id="JH658437">
    <property type="protein sequence ID" value="EXK80716.1"/>
    <property type="molecule type" value="Genomic_DNA"/>
</dbReference>
<evidence type="ECO:0000256" key="5">
    <source>
        <dbReference type="ARBA" id="ARBA00023004"/>
    </source>
</evidence>
<dbReference type="InterPro" id="IPR002401">
    <property type="entry name" value="Cyt_P450_E_grp-I"/>
</dbReference>
<dbReference type="SUPFAM" id="SSF48264">
    <property type="entry name" value="Cytochrome P450"/>
    <property type="match status" value="1"/>
</dbReference>
<protein>
    <recommendedName>
        <fullName evidence="10">Cytochrome P450</fullName>
    </recommendedName>
</protein>
<dbReference type="GO" id="GO:0004497">
    <property type="term" value="F:monooxygenase activity"/>
    <property type="evidence" value="ECO:0007669"/>
    <property type="project" value="UniProtKB-KW"/>
</dbReference>
<proteinExistence type="inferred from homology"/>
<feature type="binding site" description="axial binding residue" evidence="6">
    <location>
        <position position="395"/>
    </location>
    <ligand>
        <name>heme</name>
        <dbReference type="ChEBI" id="CHEBI:30413"/>
    </ligand>
    <ligandPart>
        <name>Fe</name>
        <dbReference type="ChEBI" id="CHEBI:18248"/>
    </ligandPart>
</feature>
<dbReference type="Proteomes" id="UP000030663">
    <property type="component" value="Unassembled WGS sequence"/>
</dbReference>
<evidence type="ECO:0000256" key="4">
    <source>
        <dbReference type="ARBA" id="ARBA00022723"/>
    </source>
</evidence>
<name>X0BFZ6_FUSOX</name>
<evidence type="ECO:0008006" key="10">
    <source>
        <dbReference type="Google" id="ProtNLM"/>
    </source>
</evidence>
<evidence type="ECO:0000256" key="7">
    <source>
        <dbReference type="RuleBase" id="RU000461"/>
    </source>
</evidence>
<keyword evidence="5 6" id="KW-0408">Iron</keyword>
<keyword evidence="4 6" id="KW-0479">Metal-binding</keyword>
<dbReference type="AlphaFoldDB" id="X0BFZ6"/>
<evidence type="ECO:0000256" key="3">
    <source>
        <dbReference type="ARBA" id="ARBA00022617"/>
    </source>
</evidence>
<dbReference type="PRINTS" id="PR00463">
    <property type="entry name" value="EP450I"/>
</dbReference>
<keyword evidence="7" id="KW-0503">Monooxygenase</keyword>
<dbReference type="InterPro" id="IPR017972">
    <property type="entry name" value="Cyt_P450_CS"/>
</dbReference>
<evidence type="ECO:0000256" key="1">
    <source>
        <dbReference type="ARBA" id="ARBA00001971"/>
    </source>
</evidence>
<dbReference type="PANTHER" id="PTHR24305">
    <property type="entry name" value="CYTOCHROME P450"/>
    <property type="match status" value="1"/>
</dbReference>
<accession>X0BFZ6</accession>
<organism evidence="8 9">
    <name type="scientific">Fusarium oxysporum f. sp. raphani 54005</name>
    <dbReference type="NCBI Taxonomy" id="1089458"/>
    <lineage>
        <taxon>Eukaryota</taxon>
        <taxon>Fungi</taxon>
        <taxon>Dikarya</taxon>
        <taxon>Ascomycota</taxon>
        <taxon>Pezizomycotina</taxon>
        <taxon>Sordariomycetes</taxon>
        <taxon>Hypocreomycetidae</taxon>
        <taxon>Hypocreales</taxon>
        <taxon>Nectriaceae</taxon>
        <taxon>Fusarium</taxon>
        <taxon>Fusarium oxysporum species complex</taxon>
    </lineage>
</organism>
<keyword evidence="3 6" id="KW-0349">Heme</keyword>